<feature type="compositionally biased region" description="Basic and acidic residues" evidence="1">
    <location>
        <begin position="45"/>
        <end position="62"/>
    </location>
</feature>
<evidence type="ECO:0000313" key="3">
    <source>
        <dbReference type="Proteomes" id="UP001614338"/>
    </source>
</evidence>
<name>A0ABW8BNZ8_9GAMM</name>
<feature type="region of interest" description="Disordered" evidence="1">
    <location>
        <begin position="15"/>
        <end position="62"/>
    </location>
</feature>
<protein>
    <submittedName>
        <fullName evidence="2">Uncharacterized protein</fullName>
    </submittedName>
</protein>
<evidence type="ECO:0000256" key="1">
    <source>
        <dbReference type="SAM" id="MobiDB-lite"/>
    </source>
</evidence>
<accession>A0ABW8BNZ8</accession>
<organism evidence="2 3">
    <name type="scientific">Vreelandella lionensis</name>
    <dbReference type="NCBI Taxonomy" id="1144478"/>
    <lineage>
        <taxon>Bacteria</taxon>
        <taxon>Pseudomonadati</taxon>
        <taxon>Pseudomonadota</taxon>
        <taxon>Gammaproteobacteria</taxon>
        <taxon>Oceanospirillales</taxon>
        <taxon>Halomonadaceae</taxon>
        <taxon>Vreelandella</taxon>
    </lineage>
</organism>
<evidence type="ECO:0000313" key="2">
    <source>
        <dbReference type="EMBL" id="MFI8748679.1"/>
    </source>
</evidence>
<proteinExistence type="predicted"/>
<dbReference type="RefSeq" id="WP_399841516.1">
    <property type="nucleotide sequence ID" value="NZ_JBITWC010000002.1"/>
</dbReference>
<sequence>MRKWIMMSLANWLRKPKNRQKAKTAWNDLRGRNNGKRTPQQSQATRRDSSTPRSNEPFDNRR</sequence>
<dbReference type="Proteomes" id="UP001614338">
    <property type="component" value="Unassembled WGS sequence"/>
</dbReference>
<comment type="caution">
    <text evidence="2">The sequence shown here is derived from an EMBL/GenBank/DDBJ whole genome shotgun (WGS) entry which is preliminary data.</text>
</comment>
<keyword evidence="3" id="KW-1185">Reference proteome</keyword>
<reference evidence="2 3" key="1">
    <citation type="submission" date="2024-10" db="EMBL/GenBank/DDBJ databases">
        <title>The Natural Products Discovery Center: Release of the First 8490 Sequenced Strains for Exploring Actinobacteria Biosynthetic Diversity.</title>
        <authorList>
            <person name="Kalkreuter E."/>
            <person name="Kautsar S.A."/>
            <person name="Yang D."/>
            <person name="Bader C.D."/>
            <person name="Teijaro C.N."/>
            <person name="Fluegel L."/>
            <person name="Davis C.M."/>
            <person name="Simpson J.R."/>
            <person name="Lauterbach L."/>
            <person name="Steele A.D."/>
            <person name="Gui C."/>
            <person name="Meng S."/>
            <person name="Li G."/>
            <person name="Viehrig K."/>
            <person name="Ye F."/>
            <person name="Su P."/>
            <person name="Kiefer A.F."/>
            <person name="Nichols A."/>
            <person name="Cepeda A.J."/>
            <person name="Yan W."/>
            <person name="Fan B."/>
            <person name="Jiang Y."/>
            <person name="Adhikari A."/>
            <person name="Zheng C.-J."/>
            <person name="Schuster L."/>
            <person name="Cowan T.M."/>
            <person name="Smanski M.J."/>
            <person name="Chevrette M.G."/>
            <person name="De Carvalho L.P.S."/>
            <person name="Shen B."/>
        </authorList>
    </citation>
    <scope>NUCLEOTIDE SEQUENCE [LARGE SCALE GENOMIC DNA]</scope>
    <source>
        <strain evidence="2 3">NPDC077409</strain>
    </source>
</reference>
<dbReference type="EMBL" id="JBITWC010000002">
    <property type="protein sequence ID" value="MFI8748679.1"/>
    <property type="molecule type" value="Genomic_DNA"/>
</dbReference>
<gene>
    <name evidence="2" type="ORF">ACIGG6_01550</name>
</gene>